<organism evidence="1 2">
    <name type="scientific">Arthrobacter pigmenti</name>
    <dbReference type="NCBI Taxonomy" id="271432"/>
    <lineage>
        <taxon>Bacteria</taxon>
        <taxon>Bacillati</taxon>
        <taxon>Actinomycetota</taxon>
        <taxon>Actinomycetes</taxon>
        <taxon>Micrococcales</taxon>
        <taxon>Micrococcaceae</taxon>
        <taxon>Arthrobacter</taxon>
    </lineage>
</organism>
<dbReference type="RefSeq" id="WP_167993369.1">
    <property type="nucleotide sequence ID" value="NZ_JAATJL010000001.1"/>
</dbReference>
<dbReference type="EMBL" id="JAATJL010000001">
    <property type="protein sequence ID" value="NJC22648.1"/>
    <property type="molecule type" value="Genomic_DNA"/>
</dbReference>
<accession>A0A846RHC4</accession>
<comment type="caution">
    <text evidence="1">The sequence shown here is derived from an EMBL/GenBank/DDBJ whole genome shotgun (WGS) entry which is preliminary data.</text>
</comment>
<proteinExistence type="predicted"/>
<reference evidence="1 2" key="1">
    <citation type="submission" date="2020-03" db="EMBL/GenBank/DDBJ databases">
        <title>Sequencing the genomes of 1000 actinobacteria strains.</title>
        <authorList>
            <person name="Klenk H.-P."/>
        </authorList>
    </citation>
    <scope>NUCLEOTIDE SEQUENCE [LARGE SCALE GENOMIC DNA]</scope>
    <source>
        <strain evidence="1 2">DSM 16403</strain>
    </source>
</reference>
<evidence type="ECO:0000313" key="1">
    <source>
        <dbReference type="EMBL" id="NJC22648.1"/>
    </source>
</evidence>
<keyword evidence="2" id="KW-1185">Reference proteome</keyword>
<name>A0A846RHC4_9MICC</name>
<protein>
    <submittedName>
        <fullName evidence="1">Uncharacterized protein</fullName>
    </submittedName>
</protein>
<evidence type="ECO:0000313" key="2">
    <source>
        <dbReference type="Proteomes" id="UP000547458"/>
    </source>
</evidence>
<dbReference type="Proteomes" id="UP000547458">
    <property type="component" value="Unassembled WGS sequence"/>
</dbReference>
<sequence length="224" mass="24057">MPTYVTRSADGQPHLLKTQQAIPHERWPFYSISTALDTADPDIEALCGLVDDSTDPATRSSLLRSAERLSNQLNGKTVPAGAPLRTWELSCAGAGLEHLSEESTDALTVILERFDAIQSLAVDTDSGTFHATRGRIADYTQDVDDALISIFSSSPAFRAVTFAGTGGADTRVATPQDPFWSPHGKEANRLGYERALGIVDDAAARTGALENARTEPTITSRPEQ</sequence>
<dbReference type="AlphaFoldDB" id="A0A846RHC4"/>
<gene>
    <name evidence="1" type="ORF">BJ994_001724</name>
</gene>